<reference evidence="1" key="2">
    <citation type="submission" date="2021-07" db="EMBL/GenBank/DDBJ databases">
        <authorList>
            <person name="Li Y."/>
            <person name="Zhou M."/>
            <person name="Wang Y."/>
            <person name="Han C."/>
        </authorList>
    </citation>
    <scope>NUCLEOTIDE SEQUENCE</scope>
    <source>
        <strain evidence="1">CFNKY-BZ2-14</strain>
    </source>
</reference>
<proteinExistence type="predicted"/>
<sequence length="223" mass="24792">MDVKKLETALAKAKVDPTYDMTGFIRAIEYQGFDREFYIQHALSKMSVSVFCRFAIIGAIRGSKFEKISQTCEGMPSDLVSAFQTCSFLSTTPKKRTDFTLLRNTASIPHWCCYWMQKANVTKKIANCECPASLQFPGAASLPMSKTVRMQHLDFSLKFSKLLSGGNFNMNIYMTAYGNPIPIGDIPQEVASVLGVAGSSDNYVLSDEDVRTYSQALVSQPLR</sequence>
<accession>A0A976SHD4</accession>
<organism evidence="1">
    <name type="scientific">Cercospora beticola negative-stranded virus 4-A</name>
    <dbReference type="NCBI Taxonomy" id="2973215"/>
    <lineage>
        <taxon>Viruses</taxon>
        <taxon>Riboviria</taxon>
        <taxon>Orthornavirae</taxon>
        <taxon>Negarnaviricota</taxon>
        <taxon>Haploviricotina</taxon>
        <taxon>Monjiviricetes</taxon>
        <taxon>Mononegavirales</taxon>
    </lineage>
</organism>
<evidence type="ECO:0000313" key="1">
    <source>
        <dbReference type="EMBL" id="UVB78670.1"/>
    </source>
</evidence>
<dbReference type="EMBL" id="MZ599591">
    <property type="protein sequence ID" value="UVB78670.1"/>
    <property type="molecule type" value="Viral_cRNA"/>
</dbReference>
<reference evidence="1" key="1">
    <citation type="journal article" date="2021" name="Viruses">
        <title>Characterization of the Mycovirome from the Plant-Pathogenic Fungus Cercospora beticola.</title>
        <authorList>
            <person name="Li Y."/>
            <person name="Zhou M."/>
            <person name="Yang Y."/>
            <person name="Liu Q."/>
            <person name="Zhang Z."/>
            <person name="Han C."/>
            <person name="Wang Y."/>
        </authorList>
    </citation>
    <scope>NUCLEOTIDE SEQUENCE</scope>
    <source>
        <strain evidence="1">CFNKY-BZ2-14</strain>
    </source>
</reference>
<protein>
    <submittedName>
        <fullName evidence="1">NC</fullName>
    </submittedName>
</protein>
<name>A0A976SHD4_9MONO</name>